<gene>
    <name evidence="1" type="ORF">LSAT_V11C100017610</name>
</gene>
<organism evidence="1 2">
    <name type="scientific">Lactuca sativa</name>
    <name type="common">Garden lettuce</name>
    <dbReference type="NCBI Taxonomy" id="4236"/>
    <lineage>
        <taxon>Eukaryota</taxon>
        <taxon>Viridiplantae</taxon>
        <taxon>Streptophyta</taxon>
        <taxon>Embryophyta</taxon>
        <taxon>Tracheophyta</taxon>
        <taxon>Spermatophyta</taxon>
        <taxon>Magnoliopsida</taxon>
        <taxon>eudicotyledons</taxon>
        <taxon>Gunneridae</taxon>
        <taxon>Pentapetalae</taxon>
        <taxon>asterids</taxon>
        <taxon>campanulids</taxon>
        <taxon>Asterales</taxon>
        <taxon>Asteraceae</taxon>
        <taxon>Cichorioideae</taxon>
        <taxon>Cichorieae</taxon>
        <taxon>Lactucinae</taxon>
        <taxon>Lactuca</taxon>
    </lineage>
</organism>
<dbReference type="AlphaFoldDB" id="A0A9R1XVN2"/>
<keyword evidence="2" id="KW-1185">Reference proteome</keyword>
<proteinExistence type="predicted"/>
<name>A0A9R1XVN2_LACSA</name>
<sequence length="112" mass="12922">MRNRLSGHKTKHSIGYVIINKRSKLYVNGFVYKVIIMCDHGGESKDTNTIRASELERLIVNLNWKENSFDGRFNKKDFGATLYSVNLEGANENNVSVAQTMYNAQQKIRRHE</sequence>
<comment type="caution">
    <text evidence="1">The sequence shown here is derived from an EMBL/GenBank/DDBJ whole genome shotgun (WGS) entry which is preliminary data.</text>
</comment>
<dbReference type="Proteomes" id="UP000235145">
    <property type="component" value="Unassembled WGS sequence"/>
</dbReference>
<accession>A0A9R1XVN2</accession>
<evidence type="ECO:0000313" key="1">
    <source>
        <dbReference type="EMBL" id="KAJ0227721.1"/>
    </source>
</evidence>
<protein>
    <submittedName>
        <fullName evidence="1">Uncharacterized protein</fullName>
    </submittedName>
</protein>
<reference evidence="1 2" key="1">
    <citation type="journal article" date="2017" name="Nat. Commun.">
        <title>Genome assembly with in vitro proximity ligation data and whole-genome triplication in lettuce.</title>
        <authorList>
            <person name="Reyes-Chin-Wo S."/>
            <person name="Wang Z."/>
            <person name="Yang X."/>
            <person name="Kozik A."/>
            <person name="Arikit S."/>
            <person name="Song C."/>
            <person name="Xia L."/>
            <person name="Froenicke L."/>
            <person name="Lavelle D.O."/>
            <person name="Truco M.J."/>
            <person name="Xia R."/>
            <person name="Zhu S."/>
            <person name="Xu C."/>
            <person name="Xu H."/>
            <person name="Xu X."/>
            <person name="Cox K."/>
            <person name="Korf I."/>
            <person name="Meyers B.C."/>
            <person name="Michelmore R.W."/>
        </authorList>
    </citation>
    <scope>NUCLEOTIDE SEQUENCE [LARGE SCALE GENOMIC DNA]</scope>
    <source>
        <strain evidence="2">cv. Salinas</strain>
        <tissue evidence="1">Seedlings</tissue>
    </source>
</reference>
<evidence type="ECO:0000313" key="2">
    <source>
        <dbReference type="Proteomes" id="UP000235145"/>
    </source>
</evidence>
<dbReference type="EMBL" id="NBSK02000001">
    <property type="protein sequence ID" value="KAJ0227721.1"/>
    <property type="molecule type" value="Genomic_DNA"/>
</dbReference>